<dbReference type="Gene3D" id="3.20.20.370">
    <property type="entry name" value="Glycoside hydrolase/deacetylase"/>
    <property type="match status" value="1"/>
</dbReference>
<proteinExistence type="predicted"/>
<organism evidence="1 2">
    <name type="scientific">Nitrosomonas europaea (strain ATCC 19718 / CIP 103999 / KCTC 2705 / NBRC 14298)</name>
    <dbReference type="NCBI Taxonomy" id="228410"/>
    <lineage>
        <taxon>Bacteria</taxon>
        <taxon>Pseudomonadati</taxon>
        <taxon>Pseudomonadota</taxon>
        <taxon>Betaproteobacteria</taxon>
        <taxon>Nitrosomonadales</taxon>
        <taxon>Nitrosomonadaceae</taxon>
        <taxon>Nitrosomonas</taxon>
    </lineage>
</organism>
<dbReference type="KEGG" id="neu:NE1337"/>
<name>Q82UY0_NITEU</name>
<dbReference type="InterPro" id="IPR011330">
    <property type="entry name" value="Glyco_hydro/deAcase_b/a-brl"/>
</dbReference>
<dbReference type="GeneID" id="87104516"/>
<dbReference type="SMR" id="Q82UY0"/>
<dbReference type="GO" id="GO:0005975">
    <property type="term" value="P:carbohydrate metabolic process"/>
    <property type="evidence" value="ECO:0007669"/>
    <property type="project" value="InterPro"/>
</dbReference>
<reference evidence="1 2" key="1">
    <citation type="journal article" date="2003" name="J. Bacteriol.">
        <title>Complete genome sequence of the ammonia-oxidizing bacterium and obligate chemolithoautotroph Nitrosomonas europaea.</title>
        <authorList>
            <person name="Chain P."/>
            <person name="Lamerdin J."/>
            <person name="Larimer F."/>
            <person name="Regala W."/>
            <person name="Land M."/>
            <person name="Hauser L."/>
            <person name="Hooper A."/>
            <person name="Klotz M."/>
            <person name="Norton J."/>
            <person name="Sayavedra-Soto L."/>
            <person name="Arciero D."/>
            <person name="Hommes N."/>
            <person name="Whittaker M."/>
            <person name="Arp D."/>
        </authorList>
    </citation>
    <scope>NUCLEOTIDE SEQUENCE [LARGE SCALE GENOMIC DNA]</scope>
    <source>
        <strain evidence="2">ATCC 19718 / CIP 103999 / KCTC 2705 / NBRC 14298</strain>
    </source>
</reference>
<dbReference type="HOGENOM" id="CLU_876254_0_0_4"/>
<dbReference type="Proteomes" id="UP000001416">
    <property type="component" value="Chromosome"/>
</dbReference>
<evidence type="ECO:0008006" key="3">
    <source>
        <dbReference type="Google" id="ProtNLM"/>
    </source>
</evidence>
<dbReference type="RefSeq" id="WP_011111915.1">
    <property type="nucleotide sequence ID" value="NC_004757.1"/>
</dbReference>
<gene>
    <name evidence="1" type="ordered locus">NE1337</name>
</gene>
<dbReference type="EMBL" id="AL954747">
    <property type="protein sequence ID" value="CAD85248.1"/>
    <property type="molecule type" value="Genomic_DNA"/>
</dbReference>
<keyword evidence="2" id="KW-1185">Reference proteome</keyword>
<protein>
    <recommendedName>
        <fullName evidence="3">Polysaccharide deacetylase</fullName>
    </recommendedName>
</protein>
<dbReference type="SUPFAM" id="SSF88713">
    <property type="entry name" value="Glycoside hydrolase/deacetylase"/>
    <property type="match status" value="1"/>
</dbReference>
<sequence length="318" mass="36776">MIGRNRYAMLTVDTEALPKRAVQDHIKRLMWGEHDGGCAGIREMCAIGNECGVKQVFFVDMCGAYACLDQTLDVVRWLDQDGQDVQLHAHPEYLPEQFWKEHGFKYRPRFLNQYGIEKATFTIKYFGKLISDLTGKPLRAFRAGSFRWNADTLRALQEAGVSLSFNNSMNARLKGQCTYSEPTNHSYLWSNGVIEVPVTERKFFPLFGKEWWGRLQFPVGDWLGSPPWRVLRPYTVGADPSFLVVLLHSWSLLYWDKDGYAVYRDDKRIEDYRKLVRRLARDYDIITTADFLDLYACGKIKTTHTADLSLAEFKAVKK</sequence>
<dbReference type="eggNOG" id="COG0726">
    <property type="taxonomic scope" value="Bacteria"/>
</dbReference>
<evidence type="ECO:0000313" key="2">
    <source>
        <dbReference type="Proteomes" id="UP000001416"/>
    </source>
</evidence>
<evidence type="ECO:0000313" key="1">
    <source>
        <dbReference type="EMBL" id="CAD85248.1"/>
    </source>
</evidence>
<dbReference type="AlphaFoldDB" id="Q82UY0"/>
<dbReference type="CDD" id="cd10933">
    <property type="entry name" value="CE4_u9"/>
    <property type="match status" value="1"/>
</dbReference>
<accession>Q82UY0</accession>
<dbReference type="STRING" id="228410.NE1337"/>